<gene>
    <name evidence="1" type="ORF">HH800_05730</name>
</gene>
<accession>A0A6M4G4A4</accession>
<reference evidence="1 2" key="1">
    <citation type="submission" date="2020-04" db="EMBL/GenBank/DDBJ databases">
        <title>The Whole Genome Analysis of High salt-tolerant Sphingobium yanoikuyae YC-XJ2 with Aryl organophosphorus flame retardants (aryl-OPFRs)-degrading capacity and characteristics of Related phosphotriesterase.</title>
        <authorList>
            <person name="Li X."/>
        </authorList>
    </citation>
    <scope>NUCLEOTIDE SEQUENCE [LARGE SCALE GENOMIC DNA]</scope>
    <source>
        <strain evidence="1 2">YC-XJ2</strain>
    </source>
</reference>
<organism evidence="1 2">
    <name type="scientific">Sphingobium yanoikuyae</name>
    <name type="common">Sphingomonas yanoikuyae</name>
    <dbReference type="NCBI Taxonomy" id="13690"/>
    <lineage>
        <taxon>Bacteria</taxon>
        <taxon>Pseudomonadati</taxon>
        <taxon>Pseudomonadota</taxon>
        <taxon>Alphaproteobacteria</taxon>
        <taxon>Sphingomonadales</taxon>
        <taxon>Sphingomonadaceae</taxon>
        <taxon>Sphingobium</taxon>
    </lineage>
</organism>
<dbReference type="Proteomes" id="UP000502611">
    <property type="component" value="Chromosome"/>
</dbReference>
<protein>
    <submittedName>
        <fullName evidence="1">Uncharacterized protein</fullName>
    </submittedName>
</protein>
<sequence length="79" mass="9469">MKWKRPSSKKLWPVPPEFAEAFREGGHRKLERCYNMRNHRKRIWQEMAGGVENLKLERKQFMTVARKARQGDMAGRRKG</sequence>
<dbReference type="EMBL" id="CP053021">
    <property type="protein sequence ID" value="QJR01736.1"/>
    <property type="molecule type" value="Genomic_DNA"/>
</dbReference>
<dbReference type="AlphaFoldDB" id="A0A6M4G4A4"/>
<evidence type="ECO:0000313" key="1">
    <source>
        <dbReference type="EMBL" id="QJR01736.1"/>
    </source>
</evidence>
<name>A0A6M4G4A4_SPHYA</name>
<proteinExistence type="predicted"/>
<dbReference type="RefSeq" id="WP_169860455.1">
    <property type="nucleotide sequence ID" value="NZ_CP053021.1"/>
</dbReference>
<evidence type="ECO:0000313" key="2">
    <source>
        <dbReference type="Proteomes" id="UP000502611"/>
    </source>
</evidence>